<feature type="transmembrane region" description="Helical" evidence="8">
    <location>
        <begin position="401"/>
        <end position="420"/>
    </location>
</feature>
<evidence type="ECO:0000256" key="6">
    <source>
        <dbReference type="ARBA" id="ARBA00023136"/>
    </source>
</evidence>
<evidence type="ECO:0000313" key="10">
    <source>
        <dbReference type="Proteomes" id="UP000190188"/>
    </source>
</evidence>
<dbReference type="InterPro" id="IPR024194">
    <property type="entry name" value="Ac/AlaTfrase_AlgI/DltB"/>
</dbReference>
<gene>
    <name evidence="9" type="ORF">BVG16_12515</name>
</gene>
<dbReference type="GO" id="GO:0005886">
    <property type="term" value="C:plasma membrane"/>
    <property type="evidence" value="ECO:0007669"/>
    <property type="project" value="UniProtKB-SubCell"/>
</dbReference>
<evidence type="ECO:0000256" key="2">
    <source>
        <dbReference type="ARBA" id="ARBA00010323"/>
    </source>
</evidence>
<comment type="subcellular location">
    <subcellularLocation>
        <location evidence="1">Cell membrane</location>
        <topology evidence="1">Multi-pass membrane protein</topology>
    </subcellularLocation>
</comment>
<dbReference type="PIRSF" id="PIRSF500217">
    <property type="entry name" value="AlgI"/>
    <property type="match status" value="1"/>
</dbReference>
<keyword evidence="6 7" id="KW-0472">Membrane</keyword>
<dbReference type="GO" id="GO:0016746">
    <property type="term" value="F:acyltransferase activity"/>
    <property type="evidence" value="ECO:0007669"/>
    <property type="project" value="UniProtKB-KW"/>
</dbReference>
<feature type="transmembrane region" description="Helical" evidence="8">
    <location>
        <begin position="27"/>
        <end position="42"/>
    </location>
</feature>
<dbReference type="InterPro" id="IPR028362">
    <property type="entry name" value="AlgI"/>
</dbReference>
<evidence type="ECO:0000256" key="8">
    <source>
        <dbReference type="SAM" id="Phobius"/>
    </source>
</evidence>
<dbReference type="EMBL" id="MSZX01000004">
    <property type="protein sequence ID" value="OPA78679.1"/>
    <property type="molecule type" value="Genomic_DNA"/>
</dbReference>
<dbReference type="RefSeq" id="WP_078499011.1">
    <property type="nucleotide sequence ID" value="NZ_MSZX01000004.1"/>
</dbReference>
<dbReference type="PIRSF" id="PIRSF016636">
    <property type="entry name" value="AlgI_DltB"/>
    <property type="match status" value="1"/>
</dbReference>
<dbReference type="GO" id="GO:0042121">
    <property type="term" value="P:alginic acid biosynthetic process"/>
    <property type="evidence" value="ECO:0007669"/>
    <property type="project" value="InterPro"/>
</dbReference>
<protein>
    <submittedName>
        <fullName evidence="9">Transcriptional regulator</fullName>
    </submittedName>
</protein>
<evidence type="ECO:0000256" key="4">
    <source>
        <dbReference type="ARBA" id="ARBA00022692"/>
    </source>
</evidence>
<dbReference type="OrthoDB" id="9805788at2"/>
<dbReference type="PANTHER" id="PTHR13285">
    <property type="entry name" value="ACYLTRANSFERASE"/>
    <property type="match status" value="1"/>
</dbReference>
<dbReference type="Pfam" id="PF03062">
    <property type="entry name" value="MBOAT"/>
    <property type="match status" value="1"/>
</dbReference>
<evidence type="ECO:0000256" key="3">
    <source>
        <dbReference type="ARBA" id="ARBA00022475"/>
    </source>
</evidence>
<sequence length="468" mass="53499">MVFSSLIFLFLFLPITVLIYYVSPMKFRNAVLLVVSLIFYAWGEPLYIFIMIFSTVFDFFNGLLINKYRHRKLIAKSIFIGSMAGSLGILGFFKYADFVVDNINQLFHLHLQAADLPLPVGISFYTFQTMSYVVDVYLDKVPVQKNIISFGAYVTMFPQLVAGPIVKYGDIAGQLVTRKVTLDRFGEGAELFIRGLAKKVLLANNIGLLWTSVKATPVEELTVLSAWLGIIAFTLQIYFDFSGYSDMANGLGKMFGFDFMENFSYPYISKSVTEFWRRWHISLGTWFREYVYIPLGGNRSGLLIQLRNLLVVWFLTGLWHGASWNFIVWGLYFGFFVMIEKLLLLRWLGRRPAFVGHVYTLLVIIIGWVLFEMDHLASAWRFIGVMFGFGSHGFADQQALYGLSTNVVLLVVLAFCATPLPGKILACMKEKWRIAGVIAVPLIYILFMVLSTAYLVNDTYNPFLYFRF</sequence>
<organism evidence="9 10">
    <name type="scientific">Paenibacillus selenitireducens</name>
    <dbReference type="NCBI Taxonomy" id="1324314"/>
    <lineage>
        <taxon>Bacteria</taxon>
        <taxon>Bacillati</taxon>
        <taxon>Bacillota</taxon>
        <taxon>Bacilli</taxon>
        <taxon>Bacillales</taxon>
        <taxon>Paenibacillaceae</taxon>
        <taxon>Paenibacillus</taxon>
    </lineage>
</organism>
<feature type="transmembrane region" description="Helical" evidence="8">
    <location>
        <begin position="78"/>
        <end position="96"/>
    </location>
</feature>
<evidence type="ECO:0000313" key="9">
    <source>
        <dbReference type="EMBL" id="OPA78679.1"/>
    </source>
</evidence>
<feature type="transmembrane region" description="Helical" evidence="8">
    <location>
        <begin position="432"/>
        <end position="456"/>
    </location>
</feature>
<keyword evidence="3 7" id="KW-1003">Cell membrane</keyword>
<proteinExistence type="inferred from homology"/>
<feature type="transmembrane region" description="Helical" evidence="8">
    <location>
        <begin position="326"/>
        <end position="348"/>
    </location>
</feature>
<keyword evidence="7" id="KW-0808">Transferase</keyword>
<evidence type="ECO:0000256" key="1">
    <source>
        <dbReference type="ARBA" id="ARBA00004651"/>
    </source>
</evidence>
<dbReference type="InterPro" id="IPR004299">
    <property type="entry name" value="MBOAT_fam"/>
</dbReference>
<evidence type="ECO:0000256" key="5">
    <source>
        <dbReference type="ARBA" id="ARBA00022989"/>
    </source>
</evidence>
<feature type="transmembrane region" description="Helical" evidence="8">
    <location>
        <begin position="354"/>
        <end position="371"/>
    </location>
</feature>
<name>A0A1T2XFM0_9BACL</name>
<accession>A0A1T2XFM0</accession>
<keyword evidence="4 8" id="KW-0812">Transmembrane</keyword>
<dbReference type="Proteomes" id="UP000190188">
    <property type="component" value="Unassembled WGS sequence"/>
</dbReference>
<keyword evidence="7" id="KW-0012">Acyltransferase</keyword>
<feature type="transmembrane region" description="Helical" evidence="8">
    <location>
        <begin position="6"/>
        <end position="22"/>
    </location>
</feature>
<dbReference type="PANTHER" id="PTHR13285:SF18">
    <property type="entry name" value="PROTEIN-CYSTEINE N-PALMITOYLTRANSFERASE RASP"/>
    <property type="match status" value="1"/>
</dbReference>
<dbReference type="AlphaFoldDB" id="A0A1T2XFM0"/>
<keyword evidence="10" id="KW-1185">Reference proteome</keyword>
<keyword evidence="5 8" id="KW-1133">Transmembrane helix</keyword>
<comment type="caution">
    <text evidence="9">The sequence shown here is derived from an EMBL/GenBank/DDBJ whole genome shotgun (WGS) entry which is preliminary data.</text>
</comment>
<dbReference type="InterPro" id="IPR051085">
    <property type="entry name" value="MB_O-acyltransferase"/>
</dbReference>
<comment type="similarity">
    <text evidence="2 7">Belongs to the membrane-bound acyltransferase family.</text>
</comment>
<feature type="transmembrane region" description="Helical" evidence="8">
    <location>
        <begin position="221"/>
        <end position="239"/>
    </location>
</feature>
<dbReference type="STRING" id="1324314.BVG16_12515"/>
<evidence type="ECO:0000256" key="7">
    <source>
        <dbReference type="PIRNR" id="PIRNR016636"/>
    </source>
</evidence>
<reference evidence="9 10" key="1">
    <citation type="submission" date="2017-01" db="EMBL/GenBank/DDBJ databases">
        <title>Genome analysis of Paenibacillus selenitrireducens ES3-24.</title>
        <authorList>
            <person name="Xu D."/>
            <person name="Yao R."/>
            <person name="Zheng S."/>
        </authorList>
    </citation>
    <scope>NUCLEOTIDE SEQUENCE [LARGE SCALE GENOMIC DNA]</scope>
    <source>
        <strain evidence="9 10">ES3-24</strain>
    </source>
</reference>